<protein>
    <submittedName>
        <fullName evidence="1">Uncharacterized protein</fullName>
    </submittedName>
</protein>
<accession>A0A246GM18</accession>
<dbReference type="AlphaFoldDB" id="A0A246GM18"/>
<sequence>MRKIILLLLAIVILMHAGVISPLFEIKQNFLKLGMLEKYSEKDCFVMKLSLNEFFKKRISDHEMIIDKELHDIVEVKRIDQYVILKLINDQIEKKYLNKTKDYKEKSSAGSKNKNHIPKVKFFYCGENLQILLIKNKPIWRVVKLNINDSLICLQSEQGVESPPPEYTT</sequence>
<organism evidence="1 2">
    <name type="scientific">Flavobacterium davisii</name>
    <dbReference type="NCBI Taxonomy" id="2906077"/>
    <lineage>
        <taxon>Bacteria</taxon>
        <taxon>Pseudomonadati</taxon>
        <taxon>Bacteroidota</taxon>
        <taxon>Flavobacteriia</taxon>
        <taxon>Flavobacteriales</taxon>
        <taxon>Flavobacteriaceae</taxon>
        <taxon>Flavobacterium</taxon>
    </lineage>
</organism>
<comment type="caution">
    <text evidence="1">The sequence shown here is derived from an EMBL/GenBank/DDBJ whole genome shotgun (WGS) entry which is preliminary data.</text>
</comment>
<reference evidence="1 2" key="1">
    <citation type="journal article" date="2017" name="Infect. Genet. Evol.">
        <title>Comparative genome analysis of fish pathogen Flavobacterium columnare reveals extensive sequence diversity within the species.</title>
        <authorList>
            <person name="Kayansamruaj P."/>
            <person name="Dong H.T."/>
            <person name="Hirono I."/>
            <person name="Kondo H."/>
            <person name="Senapin S."/>
            <person name="Rodkhum C."/>
        </authorList>
    </citation>
    <scope>NUCLEOTIDE SEQUENCE [LARGE SCALE GENOMIC DNA]</scope>
    <source>
        <strain evidence="1 2">1215</strain>
    </source>
</reference>
<dbReference type="RefSeq" id="WP_088389983.1">
    <property type="nucleotide sequence ID" value="NZ_MTCZ01000001.1"/>
</dbReference>
<gene>
    <name evidence="1" type="ORF">BWK59_00250</name>
</gene>
<dbReference type="EMBL" id="MTCZ01000001">
    <property type="protein sequence ID" value="OWP85441.1"/>
    <property type="molecule type" value="Genomic_DNA"/>
</dbReference>
<dbReference type="Proteomes" id="UP000197768">
    <property type="component" value="Unassembled WGS sequence"/>
</dbReference>
<evidence type="ECO:0000313" key="1">
    <source>
        <dbReference type="EMBL" id="OWP85441.1"/>
    </source>
</evidence>
<name>A0A246GM18_9FLAO</name>
<proteinExistence type="predicted"/>
<evidence type="ECO:0000313" key="2">
    <source>
        <dbReference type="Proteomes" id="UP000197768"/>
    </source>
</evidence>